<sequence>VGTVELLPAPSNSANWTVGLPTDNGHDSDQVFEFNGTQAIKVPEGVVSTTLKEPFTISVWMRHGPGGREKETILCNSDKT</sequence>
<feature type="non-terminal residue" evidence="1">
    <location>
        <position position="1"/>
    </location>
</feature>
<dbReference type="Proteomes" id="UP001529510">
    <property type="component" value="Unassembled WGS sequence"/>
</dbReference>
<dbReference type="EMBL" id="JAMKFB020000023">
    <property type="protein sequence ID" value="KAL0158027.1"/>
    <property type="molecule type" value="Genomic_DNA"/>
</dbReference>
<evidence type="ECO:0000313" key="2">
    <source>
        <dbReference type="Proteomes" id="UP001529510"/>
    </source>
</evidence>
<name>A0ABD0N7D9_CIRMR</name>
<feature type="non-terminal residue" evidence="1">
    <location>
        <position position="80"/>
    </location>
</feature>
<dbReference type="SUPFAM" id="SSF49899">
    <property type="entry name" value="Concanavalin A-like lectins/glucanases"/>
    <property type="match status" value="1"/>
</dbReference>
<dbReference type="AlphaFoldDB" id="A0ABD0N7D9"/>
<keyword evidence="2" id="KW-1185">Reference proteome</keyword>
<accession>A0ABD0N7D9</accession>
<proteinExistence type="predicted"/>
<gene>
    <name evidence="1" type="ORF">M9458_046103</name>
</gene>
<protein>
    <submittedName>
        <fullName evidence="1">Uncharacterized protein</fullName>
    </submittedName>
</protein>
<dbReference type="InterPro" id="IPR013320">
    <property type="entry name" value="ConA-like_dom_sf"/>
</dbReference>
<reference evidence="1 2" key="1">
    <citation type="submission" date="2024-05" db="EMBL/GenBank/DDBJ databases">
        <title>Genome sequencing and assembly of Indian major carp, Cirrhinus mrigala (Hamilton, 1822).</title>
        <authorList>
            <person name="Mohindra V."/>
            <person name="Chowdhury L.M."/>
            <person name="Lal K."/>
            <person name="Jena J.K."/>
        </authorList>
    </citation>
    <scope>NUCLEOTIDE SEQUENCE [LARGE SCALE GENOMIC DNA]</scope>
    <source>
        <strain evidence="1">CM1030</strain>
        <tissue evidence="1">Blood</tissue>
    </source>
</reference>
<dbReference type="PANTHER" id="PTHR14139">
    <property type="entry name" value="CALSYNTENIN"/>
    <property type="match status" value="1"/>
</dbReference>
<evidence type="ECO:0000313" key="1">
    <source>
        <dbReference type="EMBL" id="KAL0158027.1"/>
    </source>
</evidence>
<dbReference type="PANTHER" id="PTHR14139:SF4">
    <property type="entry name" value="CALSYNTENIN-1"/>
    <property type="match status" value="1"/>
</dbReference>
<organism evidence="1 2">
    <name type="scientific">Cirrhinus mrigala</name>
    <name type="common">Mrigala</name>
    <dbReference type="NCBI Taxonomy" id="683832"/>
    <lineage>
        <taxon>Eukaryota</taxon>
        <taxon>Metazoa</taxon>
        <taxon>Chordata</taxon>
        <taxon>Craniata</taxon>
        <taxon>Vertebrata</taxon>
        <taxon>Euteleostomi</taxon>
        <taxon>Actinopterygii</taxon>
        <taxon>Neopterygii</taxon>
        <taxon>Teleostei</taxon>
        <taxon>Ostariophysi</taxon>
        <taxon>Cypriniformes</taxon>
        <taxon>Cyprinidae</taxon>
        <taxon>Labeoninae</taxon>
        <taxon>Labeonini</taxon>
        <taxon>Cirrhinus</taxon>
    </lineage>
</organism>
<comment type="caution">
    <text evidence="1">The sequence shown here is derived from an EMBL/GenBank/DDBJ whole genome shotgun (WGS) entry which is preliminary data.</text>
</comment>